<dbReference type="InterPro" id="IPR001091">
    <property type="entry name" value="RM_Methyltransferase"/>
</dbReference>
<dbReference type="InterPro" id="IPR002052">
    <property type="entry name" value="DNA_methylase_N6_adenine_CS"/>
</dbReference>
<evidence type="ECO:0000256" key="3">
    <source>
        <dbReference type="ARBA" id="ARBA00022679"/>
    </source>
</evidence>
<keyword evidence="3" id="KW-0808">Transferase</keyword>
<dbReference type="Pfam" id="PF01555">
    <property type="entry name" value="N6_N4_Mtase"/>
    <property type="match status" value="1"/>
</dbReference>
<dbReference type="Gene3D" id="3.40.50.150">
    <property type="entry name" value="Vaccinia Virus protein VP39"/>
    <property type="match status" value="1"/>
</dbReference>
<comment type="similarity">
    <text evidence="1 4">Belongs to the N(4)/N(6)-methyltransferase family.</text>
</comment>
<dbReference type="PROSITE" id="PS00092">
    <property type="entry name" value="N6_MTASE"/>
    <property type="match status" value="1"/>
</dbReference>
<dbReference type="GO" id="GO:0005737">
    <property type="term" value="C:cytoplasm"/>
    <property type="evidence" value="ECO:0007669"/>
    <property type="project" value="TreeGrafter"/>
</dbReference>
<dbReference type="GO" id="GO:0009007">
    <property type="term" value="F:site-specific DNA-methyltransferase (adenine-specific) activity"/>
    <property type="evidence" value="ECO:0007669"/>
    <property type="project" value="TreeGrafter"/>
</dbReference>
<dbReference type="PANTHER" id="PTHR13370">
    <property type="entry name" value="RNA METHYLASE-RELATED"/>
    <property type="match status" value="1"/>
</dbReference>
<accession>A0AAU7ZFR0</accession>
<evidence type="ECO:0000256" key="2">
    <source>
        <dbReference type="ARBA" id="ARBA00022603"/>
    </source>
</evidence>
<evidence type="ECO:0000256" key="1">
    <source>
        <dbReference type="ARBA" id="ARBA00006594"/>
    </source>
</evidence>
<dbReference type="GO" id="GO:0003677">
    <property type="term" value="F:DNA binding"/>
    <property type="evidence" value="ECO:0007669"/>
    <property type="project" value="InterPro"/>
</dbReference>
<reference evidence="6" key="1">
    <citation type="submission" date="2023-08" db="EMBL/GenBank/DDBJ databases">
        <authorList>
            <person name="Messyasz A."/>
            <person name="Mannisto M.K."/>
            <person name="Kerkhof L.J."/>
            <person name="Haggblom M."/>
        </authorList>
    </citation>
    <scope>NUCLEOTIDE SEQUENCE</scope>
    <source>
        <strain evidence="6">M8UP23</strain>
    </source>
</reference>
<dbReference type="EC" id="2.1.1.-" evidence="4"/>
<dbReference type="EMBL" id="CP132932">
    <property type="protein sequence ID" value="XCB27840.1"/>
    <property type="molecule type" value="Genomic_DNA"/>
</dbReference>
<evidence type="ECO:0000313" key="6">
    <source>
        <dbReference type="EMBL" id="XCB27840.1"/>
    </source>
</evidence>
<dbReference type="GO" id="GO:0008170">
    <property type="term" value="F:N-methyltransferase activity"/>
    <property type="evidence" value="ECO:0007669"/>
    <property type="project" value="InterPro"/>
</dbReference>
<dbReference type="InterPro" id="IPR029063">
    <property type="entry name" value="SAM-dependent_MTases_sf"/>
</dbReference>
<dbReference type="GO" id="GO:0032259">
    <property type="term" value="P:methylation"/>
    <property type="evidence" value="ECO:0007669"/>
    <property type="project" value="UniProtKB-KW"/>
</dbReference>
<proteinExistence type="inferred from homology"/>
<protein>
    <recommendedName>
        <fullName evidence="4">Methyltransferase</fullName>
        <ecNumber evidence="4">2.1.1.-</ecNumber>
    </recommendedName>
</protein>
<keyword evidence="2 6" id="KW-0489">Methyltransferase</keyword>
<organism evidence="6">
    <name type="scientific">Tunturiibacter empetritectus</name>
    <dbReference type="NCBI Taxonomy" id="3069691"/>
    <lineage>
        <taxon>Bacteria</taxon>
        <taxon>Pseudomonadati</taxon>
        <taxon>Acidobacteriota</taxon>
        <taxon>Terriglobia</taxon>
        <taxon>Terriglobales</taxon>
        <taxon>Acidobacteriaceae</taxon>
        <taxon>Tunturiibacter</taxon>
    </lineage>
</organism>
<dbReference type="InterPro" id="IPR002941">
    <property type="entry name" value="DNA_methylase_N4/N6"/>
</dbReference>
<dbReference type="NCBIfam" id="NF010253">
    <property type="entry name" value="PRK13699.1"/>
    <property type="match status" value="1"/>
</dbReference>
<dbReference type="PRINTS" id="PR00508">
    <property type="entry name" value="S21N4MTFRASE"/>
</dbReference>
<feature type="domain" description="DNA methylase N-4/N-6" evidence="5">
    <location>
        <begin position="35"/>
        <end position="216"/>
    </location>
</feature>
<evidence type="ECO:0000256" key="4">
    <source>
        <dbReference type="RuleBase" id="RU362026"/>
    </source>
</evidence>
<sequence length="240" mass="27040">MATTTVATAQQSNFNNQILYGNCIEVMRQMLANSVDFILTDPPYLVNYRDRSGRTIQNDVDESWLKPAMAEAYRVLKQDRVAVVFYGWTKIDAFFEAWRSAGFHPVGHIVFRKSYSSKSRFLRYQHEQAFLLAKGRPPLPKQPLGDVMDMPYSGNKLHPTQKPVSALAQLIRSFSIPGENVLDPFAGSGSTCAASLLTGREYIGVEMDDVYFQQASERLKRVHQRVAVRRSSGSGIPTRV</sequence>
<dbReference type="PANTHER" id="PTHR13370:SF3">
    <property type="entry name" value="TRNA (GUANINE(10)-N2)-METHYLTRANSFERASE HOMOLOG"/>
    <property type="match status" value="1"/>
</dbReference>
<dbReference type="AlphaFoldDB" id="A0AAU7ZFR0"/>
<gene>
    <name evidence="6" type="ORF">RBB75_05850</name>
</gene>
<reference evidence="6" key="2">
    <citation type="journal article" date="2024" name="Environ. Microbiol.">
        <title>Genome analysis and description of Tunturibacter gen. nov. expands the diversity of Terriglobia in tundra soils.</title>
        <authorList>
            <person name="Messyasz A."/>
            <person name="Mannisto M.K."/>
            <person name="Kerkhof L.J."/>
            <person name="Haggblom M.M."/>
        </authorList>
    </citation>
    <scope>NUCLEOTIDE SEQUENCE</scope>
    <source>
        <strain evidence="6">M8UP23</strain>
    </source>
</reference>
<dbReference type="RefSeq" id="WP_353069843.1">
    <property type="nucleotide sequence ID" value="NZ_CP132932.1"/>
</dbReference>
<dbReference type="SUPFAM" id="SSF53335">
    <property type="entry name" value="S-adenosyl-L-methionine-dependent methyltransferases"/>
    <property type="match status" value="1"/>
</dbReference>
<evidence type="ECO:0000259" key="5">
    <source>
        <dbReference type="Pfam" id="PF01555"/>
    </source>
</evidence>
<dbReference type="KEGG" id="temp:RBB75_05850"/>
<name>A0AAU7ZFR0_9BACT</name>